<dbReference type="AlphaFoldDB" id="A0A195CVY8"/>
<reference evidence="2 3" key="1">
    <citation type="submission" date="2016-03" db="EMBL/GenBank/DDBJ databases">
        <title>Cyphomyrmex costatus WGS genome.</title>
        <authorList>
            <person name="Nygaard S."/>
            <person name="Hu H."/>
            <person name="Boomsma J."/>
            <person name="Zhang G."/>
        </authorList>
    </citation>
    <scope>NUCLEOTIDE SEQUENCE [LARGE SCALE GENOMIC DNA]</scope>
    <source>
        <strain evidence="2">MS0001</strain>
        <tissue evidence="2">Whole body</tissue>
    </source>
</reference>
<organism evidence="2 3">
    <name type="scientific">Cyphomyrmex costatus</name>
    <dbReference type="NCBI Taxonomy" id="456900"/>
    <lineage>
        <taxon>Eukaryota</taxon>
        <taxon>Metazoa</taxon>
        <taxon>Ecdysozoa</taxon>
        <taxon>Arthropoda</taxon>
        <taxon>Hexapoda</taxon>
        <taxon>Insecta</taxon>
        <taxon>Pterygota</taxon>
        <taxon>Neoptera</taxon>
        <taxon>Endopterygota</taxon>
        <taxon>Hymenoptera</taxon>
        <taxon>Apocrita</taxon>
        <taxon>Aculeata</taxon>
        <taxon>Formicoidea</taxon>
        <taxon>Formicidae</taxon>
        <taxon>Myrmicinae</taxon>
        <taxon>Cyphomyrmex</taxon>
    </lineage>
</organism>
<evidence type="ECO:0000313" key="2">
    <source>
        <dbReference type="EMBL" id="KYN04848.1"/>
    </source>
</evidence>
<keyword evidence="3" id="KW-1185">Reference proteome</keyword>
<sequence length="158" mass="17658">MRLHPEGSVGAEAAPRTPCGKHCQRWCSAPPPTSRQESSSSDTNFIKHNILMFHSPSGVIFYRFAEVSMYISNSSLAYFAYAASVCPVKQGNTARARKSTFLPSTLYLITKSKGSCHRGEFIASWAERWTRVGSLNFDSPPLDFELLMNNFITKLKTK</sequence>
<gene>
    <name evidence="2" type="ORF">ALC62_04232</name>
</gene>
<feature type="region of interest" description="Disordered" evidence="1">
    <location>
        <begin position="1"/>
        <end position="20"/>
    </location>
</feature>
<evidence type="ECO:0000313" key="3">
    <source>
        <dbReference type="Proteomes" id="UP000078542"/>
    </source>
</evidence>
<accession>A0A195CVY8</accession>
<proteinExistence type="predicted"/>
<protein>
    <submittedName>
        <fullName evidence="2">Uncharacterized protein</fullName>
    </submittedName>
</protein>
<dbReference type="Proteomes" id="UP000078542">
    <property type="component" value="Unassembled WGS sequence"/>
</dbReference>
<evidence type="ECO:0000256" key="1">
    <source>
        <dbReference type="SAM" id="MobiDB-lite"/>
    </source>
</evidence>
<name>A0A195CVY8_9HYME</name>
<dbReference type="EMBL" id="KQ977220">
    <property type="protein sequence ID" value="KYN04848.1"/>
    <property type="molecule type" value="Genomic_DNA"/>
</dbReference>